<sequence>MGKLVVLNHPLIQHKLTMIRDYRTGTKAFRELVDEVATLMAFEITRDLTLEEVEVQTPVAKAKAYRIAGKKLGIVPILRAGLGMVNGMLQLIPAAKVGHIGLYRDPETLKPVEYYVKLPQDISERDLIVVDPMLATGGSAAAAITFLKQHGGVNIKLMCLIGAPEGVREVQETHPDVDIYLAALDEKLNEHGYIVPGLGDAGDRLFGTK</sequence>
<keyword evidence="4 15" id="KW-0021">Allosteric enzyme</keyword>
<dbReference type="InterPro" id="IPR005765">
    <property type="entry name" value="UPRT"/>
</dbReference>
<name>A0A917S1B0_9BACL</name>
<keyword evidence="18" id="KW-1185">Reference proteome</keyword>
<evidence type="ECO:0000259" key="16">
    <source>
        <dbReference type="Pfam" id="PF14681"/>
    </source>
</evidence>
<feature type="binding site" evidence="15">
    <location>
        <begin position="199"/>
        <end position="201"/>
    </location>
    <ligand>
        <name>uracil</name>
        <dbReference type="ChEBI" id="CHEBI:17568"/>
    </ligand>
</feature>
<keyword evidence="6 15" id="KW-0808">Transferase</keyword>
<evidence type="ECO:0000256" key="15">
    <source>
        <dbReference type="HAMAP-Rule" id="MF_01218"/>
    </source>
</evidence>
<evidence type="ECO:0000256" key="11">
    <source>
        <dbReference type="ARBA" id="ARBA00052919"/>
    </source>
</evidence>
<dbReference type="Gene3D" id="3.40.50.2020">
    <property type="match status" value="1"/>
</dbReference>
<feature type="binding site" evidence="15">
    <location>
        <position position="104"/>
    </location>
    <ligand>
        <name>5-phospho-alpha-D-ribose 1-diphosphate</name>
        <dbReference type="ChEBI" id="CHEBI:58017"/>
    </ligand>
</feature>
<evidence type="ECO:0000256" key="12">
    <source>
        <dbReference type="ARBA" id="ARBA00056901"/>
    </source>
</evidence>
<keyword evidence="7 15" id="KW-0547">Nucleotide-binding</keyword>
<evidence type="ECO:0000256" key="13">
    <source>
        <dbReference type="ARBA" id="ARBA00072146"/>
    </source>
</evidence>
<dbReference type="NCBIfam" id="TIGR01091">
    <property type="entry name" value="upp"/>
    <property type="match status" value="1"/>
</dbReference>
<keyword evidence="9 15" id="KW-0342">GTP-binding</keyword>
<evidence type="ECO:0000256" key="2">
    <source>
        <dbReference type="ARBA" id="ARBA00009516"/>
    </source>
</evidence>
<dbReference type="GO" id="GO:0005525">
    <property type="term" value="F:GTP binding"/>
    <property type="evidence" value="ECO:0007669"/>
    <property type="project" value="UniProtKB-KW"/>
</dbReference>
<proteinExistence type="inferred from homology"/>
<dbReference type="AlphaFoldDB" id="A0A917S1B0"/>
<evidence type="ECO:0000256" key="3">
    <source>
        <dbReference type="ARBA" id="ARBA00011894"/>
    </source>
</evidence>
<comment type="cofactor">
    <cofactor evidence="15">
        <name>Mg(2+)</name>
        <dbReference type="ChEBI" id="CHEBI:18420"/>
    </cofactor>
    <text evidence="15">Binds 1 Mg(2+) ion per subunit. The magnesium is bound as Mg-PRPP.</text>
</comment>
<dbReference type="SUPFAM" id="SSF53271">
    <property type="entry name" value="PRTase-like"/>
    <property type="match status" value="1"/>
</dbReference>
<dbReference type="CDD" id="cd06223">
    <property type="entry name" value="PRTases_typeI"/>
    <property type="match status" value="1"/>
</dbReference>
<dbReference type="PANTHER" id="PTHR32315:SF4">
    <property type="entry name" value="URACIL PHOSPHORIBOSYLTRANSFERASE, CHLOROPLASTIC"/>
    <property type="match status" value="1"/>
</dbReference>
<dbReference type="NCBIfam" id="NF001097">
    <property type="entry name" value="PRK00129.1"/>
    <property type="match status" value="1"/>
</dbReference>
<feature type="binding site" evidence="15">
    <location>
        <begin position="131"/>
        <end position="139"/>
    </location>
    <ligand>
        <name>5-phospho-alpha-D-ribose 1-diphosphate</name>
        <dbReference type="ChEBI" id="CHEBI:58017"/>
    </ligand>
</feature>
<reference evidence="17" key="2">
    <citation type="submission" date="2020-09" db="EMBL/GenBank/DDBJ databases">
        <authorList>
            <person name="Sun Q."/>
            <person name="Ohkuma M."/>
        </authorList>
    </citation>
    <scope>NUCLEOTIDE SEQUENCE</scope>
    <source>
        <strain evidence="17">JCM 15325</strain>
    </source>
</reference>
<organism evidence="17 18">
    <name type="scientific">Sporolactobacillus putidus</name>
    <dbReference type="NCBI Taxonomy" id="492735"/>
    <lineage>
        <taxon>Bacteria</taxon>
        <taxon>Bacillati</taxon>
        <taxon>Bacillota</taxon>
        <taxon>Bacilli</taxon>
        <taxon>Bacillales</taxon>
        <taxon>Sporolactobacillaceae</taxon>
        <taxon>Sporolactobacillus</taxon>
    </lineage>
</organism>
<dbReference type="InterPro" id="IPR000836">
    <property type="entry name" value="PRTase_dom"/>
</dbReference>
<comment type="activity regulation">
    <text evidence="15">Allosterically activated by GTP.</text>
</comment>
<dbReference type="RefSeq" id="WP_188802288.1">
    <property type="nucleotide sequence ID" value="NZ_BMOK01000004.1"/>
</dbReference>
<dbReference type="EMBL" id="BMOK01000004">
    <property type="protein sequence ID" value="GGL50301.1"/>
    <property type="molecule type" value="Genomic_DNA"/>
</dbReference>
<comment type="catalytic activity">
    <reaction evidence="11 15">
        <text>UMP + diphosphate = 5-phospho-alpha-D-ribose 1-diphosphate + uracil</text>
        <dbReference type="Rhea" id="RHEA:13017"/>
        <dbReference type="ChEBI" id="CHEBI:17568"/>
        <dbReference type="ChEBI" id="CHEBI:33019"/>
        <dbReference type="ChEBI" id="CHEBI:57865"/>
        <dbReference type="ChEBI" id="CHEBI:58017"/>
        <dbReference type="EC" id="2.4.2.9"/>
    </reaction>
</comment>
<reference evidence="17" key="1">
    <citation type="journal article" date="2014" name="Int. J. Syst. Evol. Microbiol.">
        <title>Complete genome sequence of Corynebacterium casei LMG S-19264T (=DSM 44701T), isolated from a smear-ripened cheese.</title>
        <authorList>
            <consortium name="US DOE Joint Genome Institute (JGI-PGF)"/>
            <person name="Walter F."/>
            <person name="Albersmeier A."/>
            <person name="Kalinowski J."/>
            <person name="Ruckert C."/>
        </authorList>
    </citation>
    <scope>NUCLEOTIDE SEQUENCE</scope>
    <source>
        <strain evidence="17">JCM 15325</strain>
    </source>
</reference>
<keyword evidence="8 15" id="KW-0460">Magnesium</keyword>
<evidence type="ECO:0000256" key="1">
    <source>
        <dbReference type="ARBA" id="ARBA00005180"/>
    </source>
</evidence>
<evidence type="ECO:0000256" key="4">
    <source>
        <dbReference type="ARBA" id="ARBA00022533"/>
    </source>
</evidence>
<evidence type="ECO:0000256" key="10">
    <source>
        <dbReference type="ARBA" id="ARBA00031082"/>
    </source>
</evidence>
<comment type="function">
    <text evidence="12 15">Catalyzes the conversion of uracil and 5-phospho-alpha-D-ribose 1-diphosphate (PRPP) to UMP and diphosphate.</text>
</comment>
<dbReference type="GO" id="GO:0004845">
    <property type="term" value="F:uracil phosphoribosyltransferase activity"/>
    <property type="evidence" value="ECO:0007669"/>
    <property type="project" value="UniProtKB-UniRule"/>
</dbReference>
<evidence type="ECO:0000313" key="18">
    <source>
        <dbReference type="Proteomes" id="UP000654670"/>
    </source>
</evidence>
<dbReference type="GO" id="GO:0005737">
    <property type="term" value="C:cytoplasm"/>
    <property type="evidence" value="ECO:0007669"/>
    <property type="project" value="UniProtKB-ARBA"/>
</dbReference>
<dbReference type="Pfam" id="PF14681">
    <property type="entry name" value="UPRTase"/>
    <property type="match status" value="1"/>
</dbReference>
<dbReference type="GO" id="GO:0044206">
    <property type="term" value="P:UMP salvage"/>
    <property type="evidence" value="ECO:0007669"/>
    <property type="project" value="UniProtKB-UniRule"/>
</dbReference>
<evidence type="ECO:0000256" key="14">
    <source>
        <dbReference type="ARBA" id="ARBA00079807"/>
    </source>
</evidence>
<dbReference type="FunFam" id="3.40.50.2020:FF:000003">
    <property type="entry name" value="Uracil phosphoribosyltransferase"/>
    <property type="match status" value="1"/>
</dbReference>
<dbReference type="PANTHER" id="PTHR32315">
    <property type="entry name" value="ADENINE PHOSPHORIBOSYLTRANSFERASE"/>
    <property type="match status" value="1"/>
</dbReference>
<dbReference type="Proteomes" id="UP000654670">
    <property type="component" value="Unassembled WGS sequence"/>
</dbReference>
<evidence type="ECO:0000256" key="6">
    <source>
        <dbReference type="ARBA" id="ARBA00022679"/>
    </source>
</evidence>
<dbReference type="HAMAP" id="MF_01218_B">
    <property type="entry name" value="Upp_B"/>
    <property type="match status" value="1"/>
</dbReference>
<dbReference type="GO" id="GO:0006223">
    <property type="term" value="P:uracil salvage"/>
    <property type="evidence" value="ECO:0007669"/>
    <property type="project" value="InterPro"/>
</dbReference>
<feature type="binding site" evidence="15">
    <location>
        <position position="194"/>
    </location>
    <ligand>
        <name>uracil</name>
        <dbReference type="ChEBI" id="CHEBI:17568"/>
    </ligand>
</feature>
<accession>A0A917S1B0</accession>
<feature type="domain" description="Phosphoribosyltransferase" evidence="16">
    <location>
        <begin position="6"/>
        <end position="208"/>
    </location>
</feature>
<feature type="binding site" evidence="15">
    <location>
        <position position="200"/>
    </location>
    <ligand>
        <name>5-phospho-alpha-D-ribose 1-diphosphate</name>
        <dbReference type="ChEBI" id="CHEBI:58017"/>
    </ligand>
</feature>
<evidence type="ECO:0000256" key="9">
    <source>
        <dbReference type="ARBA" id="ARBA00023134"/>
    </source>
</evidence>
<evidence type="ECO:0000313" key="17">
    <source>
        <dbReference type="EMBL" id="GGL50301.1"/>
    </source>
</evidence>
<comment type="pathway">
    <text evidence="1 15">Pyrimidine metabolism; UMP biosynthesis via salvage pathway; UMP from uracil: step 1/1.</text>
</comment>
<protein>
    <recommendedName>
        <fullName evidence="13 15">Uracil phosphoribosyltransferase</fullName>
        <ecNumber evidence="3 15">2.4.2.9</ecNumber>
    </recommendedName>
    <alternativeName>
        <fullName evidence="10 15">UMP pyrophosphorylase</fullName>
    </alternativeName>
    <alternativeName>
        <fullName evidence="14 15">UPRTase</fullName>
    </alternativeName>
</protein>
<comment type="caution">
    <text evidence="17">The sequence shown here is derived from an EMBL/GenBank/DDBJ whole genome shotgun (WGS) entry which is preliminary data.</text>
</comment>
<gene>
    <name evidence="15 17" type="primary">upp</name>
    <name evidence="17" type="ORF">GCM10007968_13150</name>
</gene>
<dbReference type="EC" id="2.4.2.9" evidence="3 15"/>
<dbReference type="InterPro" id="IPR050054">
    <property type="entry name" value="UPRTase/APRTase"/>
</dbReference>
<evidence type="ECO:0000256" key="7">
    <source>
        <dbReference type="ARBA" id="ARBA00022741"/>
    </source>
</evidence>
<evidence type="ECO:0000256" key="5">
    <source>
        <dbReference type="ARBA" id="ARBA00022676"/>
    </source>
</evidence>
<comment type="similarity">
    <text evidence="2 15">Belongs to the UPRTase family.</text>
</comment>
<dbReference type="GO" id="GO:0000287">
    <property type="term" value="F:magnesium ion binding"/>
    <property type="evidence" value="ECO:0007669"/>
    <property type="project" value="UniProtKB-UniRule"/>
</dbReference>
<feature type="binding site" evidence="15">
    <location>
        <position position="79"/>
    </location>
    <ligand>
        <name>5-phospho-alpha-D-ribose 1-diphosphate</name>
        <dbReference type="ChEBI" id="CHEBI:58017"/>
    </ligand>
</feature>
<evidence type="ECO:0000256" key="8">
    <source>
        <dbReference type="ARBA" id="ARBA00022842"/>
    </source>
</evidence>
<keyword evidence="5 15" id="KW-0328">Glycosyltransferase</keyword>
<dbReference type="InterPro" id="IPR034332">
    <property type="entry name" value="Upp_B"/>
</dbReference>
<dbReference type="InterPro" id="IPR029057">
    <property type="entry name" value="PRTase-like"/>
</dbReference>